<dbReference type="EMBL" id="JACIJP010000003">
    <property type="protein sequence ID" value="MBB6124443.1"/>
    <property type="molecule type" value="Genomic_DNA"/>
</dbReference>
<proteinExistence type="predicted"/>
<protein>
    <submittedName>
        <fullName evidence="1">Uncharacterized protein</fullName>
    </submittedName>
</protein>
<sequence>MGVIQGLDTMLLEILRELVTGETHRPVLSPLLLSL</sequence>
<reference evidence="1 2" key="1">
    <citation type="submission" date="2020-08" db="EMBL/GenBank/DDBJ databases">
        <title>Genomic Encyclopedia of Type Strains, Phase IV (KMG-IV): sequencing the most valuable type-strain genomes for metagenomic binning, comparative biology and taxonomic classification.</title>
        <authorList>
            <person name="Goeker M."/>
        </authorList>
    </citation>
    <scope>NUCLEOTIDE SEQUENCE [LARGE SCALE GENOMIC DNA]</scope>
    <source>
        <strain evidence="1 2">DSM 102255</strain>
    </source>
</reference>
<organism evidence="1 2">
    <name type="scientific">Sphingobium subterraneum</name>
    <dbReference type="NCBI Taxonomy" id="627688"/>
    <lineage>
        <taxon>Bacteria</taxon>
        <taxon>Pseudomonadati</taxon>
        <taxon>Pseudomonadota</taxon>
        <taxon>Alphaproteobacteria</taxon>
        <taxon>Sphingomonadales</taxon>
        <taxon>Sphingomonadaceae</taxon>
        <taxon>Sphingobium</taxon>
    </lineage>
</organism>
<evidence type="ECO:0000313" key="2">
    <source>
        <dbReference type="Proteomes" id="UP000552700"/>
    </source>
</evidence>
<evidence type="ECO:0000313" key="1">
    <source>
        <dbReference type="EMBL" id="MBB6124443.1"/>
    </source>
</evidence>
<accession>A0A841J0J6</accession>
<keyword evidence="2" id="KW-1185">Reference proteome</keyword>
<gene>
    <name evidence="1" type="ORF">FHS92_002188</name>
</gene>
<comment type="caution">
    <text evidence="1">The sequence shown here is derived from an EMBL/GenBank/DDBJ whole genome shotgun (WGS) entry which is preliminary data.</text>
</comment>
<dbReference type="Proteomes" id="UP000552700">
    <property type="component" value="Unassembled WGS sequence"/>
</dbReference>
<dbReference type="AlphaFoldDB" id="A0A841J0J6"/>
<name>A0A841J0J6_9SPHN</name>